<sequence>MGAMKELRKLIEALSNIESHPSLDGWMTIPDMGHLIASAYNVVLFHLSMQQCLTFLPLRSVPVPTDSHKEIAIGFVNDNHFVEVFLLPGHPVPPIATNWYNFCHSCAKGWENVYISRIERFKNIIGNDVATNEIIDTDSNSFCDELVHAAATRIQNKFRSWKGRKDFLKIRWQIVKIQAHVRGHQVRSYYKEKSGRILDKDMLHGRQKGSCCANFCSPSNSHTFSQGLMNFEPICLIERIDRLITQVHQIQSRIQSQMHHHQQQQIALLAKRSSVRRQSQIINFLSPKVVPMKHVNAQPKPTRLYRGVRPVHRGKWLAEITLPWNRRTRHPLGTFDTAEEAALAYDRAAYGLRGESARLNMKLDNYELESEYFDSELENSSSSSSSSSDYSSSSLASPDRFCLGLDCFFPVGLKPYICHIKDVTADGNSGFRVIADLMGLGEDGWLQVRKDLLNELNSNLDNYSLLYGTDGTNDRVKELIHALSYFESDPSCDQWMIMPDMGHLIASTYDVVLFHISLPRCLTFLPLRSVPMPIDSRKHIAIGGKDKSHFVEVFLSPDHPVPPIATSWYKFRRSCAKEWETMYVSRMEHFKRIIGFDVAINEMIDVGNGDDVDSEMLDSDDLFYYDDLLDFDFFY</sequence>
<accession>A0ACC1XZM8</accession>
<protein>
    <submittedName>
        <fullName evidence="1">Ethylene-responsive transcription factor</fullName>
    </submittedName>
</protein>
<organism evidence="1 2">
    <name type="scientific">Melia azedarach</name>
    <name type="common">Chinaberry tree</name>
    <dbReference type="NCBI Taxonomy" id="155640"/>
    <lineage>
        <taxon>Eukaryota</taxon>
        <taxon>Viridiplantae</taxon>
        <taxon>Streptophyta</taxon>
        <taxon>Embryophyta</taxon>
        <taxon>Tracheophyta</taxon>
        <taxon>Spermatophyta</taxon>
        <taxon>Magnoliopsida</taxon>
        <taxon>eudicotyledons</taxon>
        <taxon>Gunneridae</taxon>
        <taxon>Pentapetalae</taxon>
        <taxon>rosids</taxon>
        <taxon>malvids</taxon>
        <taxon>Sapindales</taxon>
        <taxon>Meliaceae</taxon>
        <taxon>Melia</taxon>
    </lineage>
</organism>
<evidence type="ECO:0000313" key="2">
    <source>
        <dbReference type="Proteomes" id="UP001164539"/>
    </source>
</evidence>
<dbReference type="Proteomes" id="UP001164539">
    <property type="component" value="Chromosome 7"/>
</dbReference>
<name>A0ACC1XZM8_MELAZ</name>
<evidence type="ECO:0000313" key="1">
    <source>
        <dbReference type="EMBL" id="KAJ4715725.1"/>
    </source>
</evidence>
<dbReference type="EMBL" id="CM051400">
    <property type="protein sequence ID" value="KAJ4715725.1"/>
    <property type="molecule type" value="Genomic_DNA"/>
</dbReference>
<proteinExistence type="predicted"/>
<comment type="caution">
    <text evidence="1">The sequence shown here is derived from an EMBL/GenBank/DDBJ whole genome shotgun (WGS) entry which is preliminary data.</text>
</comment>
<gene>
    <name evidence="1" type="ORF">OWV82_014050</name>
</gene>
<reference evidence="1 2" key="1">
    <citation type="journal article" date="2023" name="Science">
        <title>Complex scaffold remodeling in plant triterpene biosynthesis.</title>
        <authorList>
            <person name="De La Pena R."/>
            <person name="Hodgson H."/>
            <person name="Liu J.C."/>
            <person name="Stephenson M.J."/>
            <person name="Martin A.C."/>
            <person name="Owen C."/>
            <person name="Harkess A."/>
            <person name="Leebens-Mack J."/>
            <person name="Jimenez L.E."/>
            <person name="Osbourn A."/>
            <person name="Sattely E.S."/>
        </authorList>
    </citation>
    <scope>NUCLEOTIDE SEQUENCE [LARGE SCALE GENOMIC DNA]</scope>
    <source>
        <strain evidence="2">cv. JPN11</strain>
        <tissue evidence="1">Leaf</tissue>
    </source>
</reference>
<keyword evidence="2" id="KW-1185">Reference proteome</keyword>